<name>A0AAN6BXW6_FUSAU</name>
<dbReference type="GO" id="GO:0006351">
    <property type="term" value="P:DNA-templated transcription"/>
    <property type="evidence" value="ECO:0007669"/>
    <property type="project" value="InterPro"/>
</dbReference>
<dbReference type="Pfam" id="PF04082">
    <property type="entry name" value="Fungal_trans"/>
    <property type="match status" value="1"/>
</dbReference>
<gene>
    <name evidence="6" type="ORF">FAUST_8064</name>
</gene>
<reference evidence="6 7" key="1">
    <citation type="submission" date="2020-02" db="EMBL/GenBank/DDBJ databases">
        <title>Identification and distribution of gene clusters putatively required for synthesis of sphingolipid metabolism inhibitors in phylogenetically diverse species of the filamentous fungus Fusarium.</title>
        <authorList>
            <person name="Kim H.-S."/>
            <person name="Busman M."/>
            <person name="Brown D.W."/>
            <person name="Divon H."/>
            <person name="Uhlig S."/>
            <person name="Proctor R.H."/>
        </authorList>
    </citation>
    <scope>NUCLEOTIDE SEQUENCE [LARGE SCALE GENOMIC DNA]</scope>
    <source>
        <strain evidence="6 7">NRRL 2903</strain>
    </source>
</reference>
<dbReference type="PANTHER" id="PTHR47424">
    <property type="entry name" value="REGULATORY PROTEIN GAL4"/>
    <property type="match status" value="1"/>
</dbReference>
<keyword evidence="2" id="KW-0804">Transcription</keyword>
<dbReference type="EMBL" id="JAAMOD010000250">
    <property type="protein sequence ID" value="KAF5233628.1"/>
    <property type="molecule type" value="Genomic_DNA"/>
</dbReference>
<dbReference type="Proteomes" id="UP000537989">
    <property type="component" value="Unassembled WGS sequence"/>
</dbReference>
<sequence length="930" mass="102520">MEPPATPSALPSQQSSQGIIDNSSLSPAKRRFDQIINHFGSEGEGEGIRPSRGPGRNTYDRVKLVSLTYEHSTNEKSKERLLAAFFEFVGLPITTDEKIEFDDPTRRDELRASLDNFADYLVDNLFLPLKTSTKKTPQQPSLASPSAVMSSQAHIFAGSLERIAYLRRVCLIRDRYRCVVSNKFDSAEALERFDSERHGQGEACDKDGQPLAGQRFEPLEVAHILPNSFTQLDSRGEIVRDSGTISLAILDMLDNGAADLIEGILIDRPGNALTLTLALHIYFGDFNFFFKPEGTIPHRYHIGTFLPPGFIDDVPVTRTFSSTQENIEPPSPRLLAIHCAIAHILHHSGAGDYIDEILRDVEEYGIRHDGITSTGRTSSVSNQSVQQNLETEENYRPLSPSHSQQEDDRDSQADASSATNPRMLLNSRVYIGGAASISFLQIVRNLVSQQIGPSAFSHNEKSDTMLEIESPTATTHDHEINADLSLAQKTQYLHSYYAVTEALIHIFDTPELEAHLLSPPDSPSHLISPLKQASLDLVIAIGAQCESLSSSRTIGQAYFRKARSQAFIGFLEDPDLDMVRTFVLMAFYMLGECRRNAAFMYLGVAAKAALALGLHSRESYGQKPDLADQAKLRVWMSVCILDKLVNSLLGRPSASAQIRSDSKLDDVGQPGDRITECLMAANKVSSIINDITDTLYDQKKVTIPIVEQFLQDIERWKRDLPTSVKIPTEASGQHGTIAKVHVSSKPLAKGAHSQLAAACLDAAMYLSQTCVEALDAGLLQGNMCIMKALVFGAGLILGLEIFAKYPVESDINTAFQGAKQVLKHLSTQSPQAAHYLDILTTLSGAIDKRRSSESSTGRSRYVSKLFSLDAPTSSQDENMLDDMFSFTDVQAGVADDAMQDWVFQEPESGDFSLDWESLNVSLWDTYPFLS</sequence>
<dbReference type="SMART" id="SM00906">
    <property type="entry name" value="Fungal_trans"/>
    <property type="match status" value="1"/>
</dbReference>
<feature type="domain" description="Xylanolytic transcriptional activator regulatory" evidence="5">
    <location>
        <begin position="598"/>
        <end position="670"/>
    </location>
</feature>
<evidence type="ECO:0000256" key="2">
    <source>
        <dbReference type="ARBA" id="ARBA00023163"/>
    </source>
</evidence>
<feature type="region of interest" description="Disordered" evidence="4">
    <location>
        <begin position="369"/>
        <end position="419"/>
    </location>
</feature>
<dbReference type="GO" id="GO:0008270">
    <property type="term" value="F:zinc ion binding"/>
    <property type="evidence" value="ECO:0007669"/>
    <property type="project" value="InterPro"/>
</dbReference>
<dbReference type="Pfam" id="PF13391">
    <property type="entry name" value="HNH_2"/>
    <property type="match status" value="1"/>
</dbReference>
<dbReference type="CDD" id="cd12148">
    <property type="entry name" value="fungal_TF_MHR"/>
    <property type="match status" value="1"/>
</dbReference>
<dbReference type="GO" id="GO:0000978">
    <property type="term" value="F:RNA polymerase II cis-regulatory region sequence-specific DNA binding"/>
    <property type="evidence" value="ECO:0007669"/>
    <property type="project" value="TreeGrafter"/>
</dbReference>
<dbReference type="InterPro" id="IPR003615">
    <property type="entry name" value="HNH_nuc"/>
</dbReference>
<comment type="caution">
    <text evidence="6">The sequence shown here is derived from an EMBL/GenBank/DDBJ whole genome shotgun (WGS) entry which is preliminary data.</text>
</comment>
<dbReference type="GO" id="GO:0000435">
    <property type="term" value="P:positive regulation of transcription from RNA polymerase II promoter by galactose"/>
    <property type="evidence" value="ECO:0007669"/>
    <property type="project" value="TreeGrafter"/>
</dbReference>
<feature type="compositionally biased region" description="Low complexity" evidence="4">
    <location>
        <begin position="378"/>
        <end position="388"/>
    </location>
</feature>
<dbReference type="GO" id="GO:0005634">
    <property type="term" value="C:nucleus"/>
    <property type="evidence" value="ECO:0007669"/>
    <property type="project" value="TreeGrafter"/>
</dbReference>
<dbReference type="InterPro" id="IPR007219">
    <property type="entry name" value="XnlR_reg_dom"/>
</dbReference>
<dbReference type="GO" id="GO:0000981">
    <property type="term" value="F:DNA-binding transcription factor activity, RNA polymerase II-specific"/>
    <property type="evidence" value="ECO:0007669"/>
    <property type="project" value="TreeGrafter"/>
</dbReference>
<accession>A0AAN6BXW6</accession>
<dbReference type="AlphaFoldDB" id="A0AAN6BXW6"/>
<keyword evidence="7" id="KW-1185">Reference proteome</keyword>
<evidence type="ECO:0000313" key="6">
    <source>
        <dbReference type="EMBL" id="KAF5233628.1"/>
    </source>
</evidence>
<proteinExistence type="predicted"/>
<dbReference type="InterPro" id="IPR051127">
    <property type="entry name" value="Fungal_SecMet_Regulators"/>
</dbReference>
<evidence type="ECO:0000256" key="4">
    <source>
        <dbReference type="SAM" id="MobiDB-lite"/>
    </source>
</evidence>
<feature type="region of interest" description="Disordered" evidence="4">
    <location>
        <begin position="1"/>
        <end position="24"/>
    </location>
</feature>
<evidence type="ECO:0000259" key="5">
    <source>
        <dbReference type="SMART" id="SM00906"/>
    </source>
</evidence>
<keyword evidence="1" id="KW-0805">Transcription regulation</keyword>
<dbReference type="PANTHER" id="PTHR47424:SF9">
    <property type="entry name" value="TAH-2"/>
    <property type="match status" value="1"/>
</dbReference>
<evidence type="ECO:0000256" key="1">
    <source>
        <dbReference type="ARBA" id="ARBA00023015"/>
    </source>
</evidence>
<protein>
    <recommendedName>
        <fullName evidence="5">Xylanolytic transcriptional activator regulatory domain-containing protein</fullName>
    </recommendedName>
</protein>
<feature type="compositionally biased region" description="Polar residues" evidence="4">
    <location>
        <begin position="9"/>
        <end position="24"/>
    </location>
</feature>
<evidence type="ECO:0000313" key="7">
    <source>
        <dbReference type="Proteomes" id="UP000537989"/>
    </source>
</evidence>
<organism evidence="6 7">
    <name type="scientific">Fusarium austroamericanum</name>
    <dbReference type="NCBI Taxonomy" id="282268"/>
    <lineage>
        <taxon>Eukaryota</taxon>
        <taxon>Fungi</taxon>
        <taxon>Dikarya</taxon>
        <taxon>Ascomycota</taxon>
        <taxon>Pezizomycotina</taxon>
        <taxon>Sordariomycetes</taxon>
        <taxon>Hypocreomycetidae</taxon>
        <taxon>Hypocreales</taxon>
        <taxon>Nectriaceae</taxon>
        <taxon>Fusarium</taxon>
    </lineage>
</organism>
<evidence type="ECO:0000256" key="3">
    <source>
        <dbReference type="ARBA" id="ARBA00023242"/>
    </source>
</evidence>
<keyword evidence="3" id="KW-0539">Nucleus</keyword>